<reference evidence="5" key="3">
    <citation type="submission" date="2020-05" db="UniProtKB">
        <authorList>
            <consortium name="EnsemblMetazoa"/>
        </authorList>
    </citation>
    <scope>IDENTIFICATION</scope>
    <source>
        <strain evidence="5">Jacobina</strain>
    </source>
</reference>
<name>A0A1B0CQ71_LUTLO</name>
<dbReference type="VEuPathDB" id="VectorBase:LLOJ007020"/>
<dbReference type="Pfam" id="PF02515">
    <property type="entry name" value="CoA_transf_3"/>
    <property type="match status" value="1"/>
</dbReference>
<dbReference type="InterPro" id="IPR050483">
    <property type="entry name" value="CoA-transferase_III_domain"/>
</dbReference>
<evidence type="ECO:0000256" key="1">
    <source>
        <dbReference type="ARBA" id="ARBA00008383"/>
    </source>
</evidence>
<dbReference type="EnsemblMetazoa" id="LLOJ007020-RA">
    <property type="protein sequence ID" value="LLOJ007020-PA"/>
    <property type="gene ID" value="LLOJ007020"/>
</dbReference>
<dbReference type="SUPFAM" id="SSF89796">
    <property type="entry name" value="CoA-transferase family III (CaiB/BaiF)"/>
    <property type="match status" value="1"/>
</dbReference>
<proteinExistence type="inferred from homology"/>
<evidence type="ECO:0000313" key="6">
    <source>
        <dbReference type="Proteomes" id="UP000092461"/>
    </source>
</evidence>
<dbReference type="InterPro" id="IPR003673">
    <property type="entry name" value="CoA-Trfase_fam_III"/>
</dbReference>
<reference evidence="6" key="1">
    <citation type="submission" date="2012-05" db="EMBL/GenBank/DDBJ databases">
        <title>Whole Genome Assembly of Lutzomyia longipalpis.</title>
        <authorList>
            <person name="Richards S."/>
            <person name="Qu C."/>
            <person name="Dillon R."/>
            <person name="Worley K."/>
            <person name="Scherer S."/>
            <person name="Batterton M."/>
            <person name="Taylor A."/>
            <person name="Hawes A."/>
            <person name="Hernandez B."/>
            <person name="Kovar C."/>
            <person name="Mandapat C."/>
            <person name="Pham C."/>
            <person name="Qu C."/>
            <person name="Jing C."/>
            <person name="Bess C."/>
            <person name="Bandaranaike D."/>
            <person name="Ngo D."/>
            <person name="Ongeri F."/>
            <person name="Arias F."/>
            <person name="Lara F."/>
            <person name="Weissenberger G."/>
            <person name="Kamau G."/>
            <person name="Han H."/>
            <person name="Shen H."/>
            <person name="Dinh H."/>
            <person name="Khalil I."/>
            <person name="Jones J."/>
            <person name="Shafer J."/>
            <person name="Jayaseelan J."/>
            <person name="Quiroz J."/>
            <person name="Blankenburg K."/>
            <person name="Nguyen L."/>
            <person name="Jackson L."/>
            <person name="Francisco L."/>
            <person name="Tang L.-Y."/>
            <person name="Pu L.-L."/>
            <person name="Perales L."/>
            <person name="Lorensuhewa L."/>
            <person name="Munidasa M."/>
            <person name="Coyle M."/>
            <person name="Taylor M."/>
            <person name="Puazo M."/>
            <person name="Firestine M."/>
            <person name="Scheel M."/>
            <person name="Javaid M."/>
            <person name="Wang M."/>
            <person name="Li M."/>
            <person name="Tabassum N."/>
            <person name="Saada N."/>
            <person name="Osuji N."/>
            <person name="Aqrawi P."/>
            <person name="Fu Q."/>
            <person name="Thornton R."/>
            <person name="Raj R."/>
            <person name="Goodspeed R."/>
            <person name="Mata R."/>
            <person name="Najjar R."/>
            <person name="Gubbala S."/>
            <person name="Lee S."/>
            <person name="Denson S."/>
            <person name="Patil S."/>
            <person name="Macmil S."/>
            <person name="Qi S."/>
            <person name="Matskevitch T."/>
            <person name="Palculict T."/>
            <person name="Mathew T."/>
            <person name="Vee V."/>
            <person name="Velamala V."/>
            <person name="Korchina V."/>
            <person name="Cai W."/>
            <person name="Liu W."/>
            <person name="Dai W."/>
            <person name="Zou X."/>
            <person name="Zhu Y."/>
            <person name="Zhang Y."/>
            <person name="Wu Y.-Q."/>
            <person name="Xin Y."/>
            <person name="Nazarath L."/>
            <person name="Kovar C."/>
            <person name="Han Y."/>
            <person name="Muzny D."/>
            <person name="Gibbs R."/>
        </authorList>
    </citation>
    <scope>NUCLEOTIDE SEQUENCE [LARGE SCALE GENOMIC DNA]</scope>
    <source>
        <strain evidence="6">Jacobina</strain>
    </source>
</reference>
<dbReference type="Gene3D" id="3.30.1540.10">
    <property type="entry name" value="formyl-coa transferase, domain 3"/>
    <property type="match status" value="1"/>
</dbReference>
<keyword evidence="2" id="KW-0808">Transferase</keyword>
<dbReference type="PANTHER" id="PTHR48207:SF3">
    <property type="entry name" value="SUCCINATE--HYDROXYMETHYLGLUTARATE COA-TRANSFERASE"/>
    <property type="match status" value="1"/>
</dbReference>
<organism evidence="5 6">
    <name type="scientific">Lutzomyia longipalpis</name>
    <name type="common">Sand fly</name>
    <dbReference type="NCBI Taxonomy" id="7200"/>
    <lineage>
        <taxon>Eukaryota</taxon>
        <taxon>Metazoa</taxon>
        <taxon>Ecdysozoa</taxon>
        <taxon>Arthropoda</taxon>
        <taxon>Hexapoda</taxon>
        <taxon>Insecta</taxon>
        <taxon>Pterygota</taxon>
        <taxon>Neoptera</taxon>
        <taxon>Endopterygota</taxon>
        <taxon>Diptera</taxon>
        <taxon>Nematocera</taxon>
        <taxon>Psychodoidea</taxon>
        <taxon>Psychodidae</taxon>
        <taxon>Lutzomyia</taxon>
        <taxon>Lutzomyia</taxon>
    </lineage>
</organism>
<dbReference type="EMBL" id="GITU01006989">
    <property type="protein sequence ID" value="MBC1175692.1"/>
    <property type="molecule type" value="Transcribed_RNA"/>
</dbReference>
<dbReference type="PANTHER" id="PTHR48207">
    <property type="entry name" value="SUCCINATE--HYDROXYMETHYLGLUTARATE COA-TRANSFERASE"/>
    <property type="match status" value="1"/>
</dbReference>
<evidence type="ECO:0000313" key="5">
    <source>
        <dbReference type="EnsemblMetazoa" id="LLOJ007020-PA"/>
    </source>
</evidence>
<keyword evidence="6" id="KW-1185">Reference proteome</keyword>
<dbReference type="GO" id="GO:0004865">
    <property type="term" value="F:protein serine/threonine phosphatase inhibitor activity"/>
    <property type="evidence" value="ECO:0007669"/>
    <property type="project" value="InterPro"/>
</dbReference>
<dbReference type="InterPro" id="IPR044855">
    <property type="entry name" value="CoA-Trfase_III_dom3_sf"/>
</dbReference>
<feature type="region of interest" description="Disordered" evidence="3">
    <location>
        <begin position="467"/>
        <end position="487"/>
    </location>
</feature>
<dbReference type="GO" id="GO:0047369">
    <property type="term" value="F:succinate-hydroxymethylglutarate CoA-transferase activity"/>
    <property type="evidence" value="ECO:0007669"/>
    <property type="project" value="TreeGrafter"/>
</dbReference>
<dbReference type="EMBL" id="AJWK01023182">
    <property type="status" value="NOT_ANNOTATED_CDS"/>
    <property type="molecule type" value="Genomic_DNA"/>
</dbReference>
<evidence type="ECO:0000256" key="3">
    <source>
        <dbReference type="SAM" id="MobiDB-lite"/>
    </source>
</evidence>
<comment type="similarity">
    <text evidence="1">Belongs to the CoA-transferase III family.</text>
</comment>
<dbReference type="Gene3D" id="3.40.50.10540">
    <property type="entry name" value="Crotonobetainyl-coa:carnitine coa-transferase, domain 1"/>
    <property type="match status" value="1"/>
</dbReference>
<dbReference type="InterPro" id="IPR023606">
    <property type="entry name" value="CoA-Trfase_III_dom_1_sf"/>
</dbReference>
<dbReference type="VEuPathDB" id="VectorBase:LLONM1_007747"/>
<dbReference type="AlphaFoldDB" id="A0A1B0CQ71"/>
<reference evidence="4" key="2">
    <citation type="journal article" date="2020" name="BMC">
        <title>Leishmania infection induces a limited differential gene expression in the sand fly midgut.</title>
        <authorList>
            <person name="Coutinho-Abreu I.V."/>
            <person name="Serafim T.D."/>
            <person name="Meneses C."/>
            <person name="Kamhawi S."/>
            <person name="Oliveira F."/>
            <person name="Valenzuela J.G."/>
        </authorList>
    </citation>
    <scope>NUCLEOTIDE SEQUENCE</scope>
    <source>
        <strain evidence="4">Jacobina</strain>
        <tissue evidence="4">Midgut</tissue>
    </source>
</reference>
<dbReference type="FunFam" id="3.40.50.10540:FF:000005">
    <property type="entry name" value="succinate--hydroxymethylglutarate CoA-transferase isoform X1"/>
    <property type="match status" value="1"/>
</dbReference>
<dbReference type="Proteomes" id="UP000092461">
    <property type="component" value="Unassembled WGS sequence"/>
</dbReference>
<feature type="region of interest" description="Disordered" evidence="3">
    <location>
        <begin position="521"/>
        <end position="572"/>
    </location>
</feature>
<accession>A0A1B0CQ71</accession>
<dbReference type="GO" id="GO:0005739">
    <property type="term" value="C:mitochondrion"/>
    <property type="evidence" value="ECO:0007669"/>
    <property type="project" value="TreeGrafter"/>
</dbReference>
<evidence type="ECO:0000313" key="4">
    <source>
        <dbReference type="EMBL" id="MBC1175692.1"/>
    </source>
</evidence>
<dbReference type="InterPro" id="IPR011107">
    <property type="entry name" value="PPI_Ypi1"/>
</dbReference>
<dbReference type="Pfam" id="PF07491">
    <property type="entry name" value="PPI_Ypi1"/>
    <property type="match status" value="1"/>
</dbReference>
<evidence type="ECO:0000256" key="2">
    <source>
        <dbReference type="ARBA" id="ARBA00022679"/>
    </source>
</evidence>
<sequence>MATSPSSSMESAATITTTEVIARPANGIEFAKNMLTVQKCRITEKFARYLRKFSSNATRSDGIENTSSASAGAPLRGIRVLDLTRIIAGPYCTMILGDLGADVIKVEKPGSGDESRHWGPPFMPNSTDSVYFMASNRNKRSICVDMKRGRSILEDLARKCDVLVENYVPGKLKQFGLDYESLRKINERLIYCSITGYGSRGPYAKRPGYDVIAASMGGLLHITGAQDGPPAKVGVAMTDIATGLYAHGAILAALLARRDTGRGQKIDVDLLSTQVSCLINVASNYLNAGLEAKRWGTSHSSIVPYQAFKTTSGYVTIGAGSDAHFEALCKFLGIPEISSNPKFLTNTHRVEHRKELIELLEGIFQKKSTSEWMEVLKDAPFPVAPINSIRDVFEDEHVKAIGLVKSIPHPAAGSVKVVGSPVSYSEAVNSVRTAPPILGQHTAEVLQEVLEYSQEEAPVLRLRLHKPKSDKKVSWNSDTVDNEGMGKKKSKCCCVYHKPLNFGESSSEDEDECEHCFGHVEMRKKKRIPPDGDADDDGSKPPEGFDEADGAGPSRDSGGGSRGPPGESSSRG</sequence>
<dbReference type="VEuPathDB" id="VectorBase:LLONM1_005961"/>
<protein>
    <submittedName>
        <fullName evidence="4">Putative l-carnitine dehydratase/alpha-methylacyl-coa racemase</fullName>
    </submittedName>
</protein>